<gene>
    <name evidence="5" type="ORF">H4Q32_010841</name>
</gene>
<dbReference type="InterPro" id="IPR016024">
    <property type="entry name" value="ARM-type_fold"/>
</dbReference>
<feature type="region of interest" description="Disordered" evidence="3">
    <location>
        <begin position="602"/>
        <end position="688"/>
    </location>
</feature>
<feature type="region of interest" description="Disordered" evidence="3">
    <location>
        <begin position="1764"/>
        <end position="1835"/>
    </location>
</feature>
<dbReference type="Proteomes" id="UP000830375">
    <property type="component" value="Unassembled WGS sequence"/>
</dbReference>
<feature type="compositionally biased region" description="Polar residues" evidence="3">
    <location>
        <begin position="854"/>
        <end position="865"/>
    </location>
</feature>
<organism evidence="5 6">
    <name type="scientific">Labeo rohita</name>
    <name type="common">Indian major carp</name>
    <name type="synonym">Cyprinus rohita</name>
    <dbReference type="NCBI Taxonomy" id="84645"/>
    <lineage>
        <taxon>Eukaryota</taxon>
        <taxon>Metazoa</taxon>
        <taxon>Chordata</taxon>
        <taxon>Craniata</taxon>
        <taxon>Vertebrata</taxon>
        <taxon>Euteleostomi</taxon>
        <taxon>Actinopterygii</taxon>
        <taxon>Neopterygii</taxon>
        <taxon>Teleostei</taxon>
        <taxon>Ostariophysi</taxon>
        <taxon>Cypriniformes</taxon>
        <taxon>Cyprinidae</taxon>
        <taxon>Labeoninae</taxon>
        <taxon>Labeonini</taxon>
        <taxon>Labeo</taxon>
    </lineage>
</organism>
<feature type="region of interest" description="Disordered" evidence="3">
    <location>
        <begin position="854"/>
        <end position="903"/>
    </location>
</feature>
<evidence type="ECO:0000313" key="5">
    <source>
        <dbReference type="EMBL" id="KAI2654191.1"/>
    </source>
</evidence>
<feature type="compositionally biased region" description="Polar residues" evidence="3">
    <location>
        <begin position="1072"/>
        <end position="1082"/>
    </location>
</feature>
<feature type="compositionally biased region" description="Polar residues" evidence="3">
    <location>
        <begin position="662"/>
        <end position="671"/>
    </location>
</feature>
<evidence type="ECO:0000256" key="2">
    <source>
        <dbReference type="ARBA" id="ARBA00022553"/>
    </source>
</evidence>
<accession>A0ABQ8LW30</accession>
<dbReference type="Gene3D" id="3.40.50.11210">
    <property type="entry name" value="Rap/Ran-GAP"/>
    <property type="match status" value="1"/>
</dbReference>
<dbReference type="PANTHER" id="PTHR10063:SF3">
    <property type="entry name" value="RAL GTPASE-ACTIVATING PROTEIN SUBUNIT ALPHA-1"/>
    <property type="match status" value="1"/>
</dbReference>
<name>A0ABQ8LW30_LABRO</name>
<feature type="compositionally biased region" description="Polar residues" evidence="3">
    <location>
        <begin position="1186"/>
        <end position="1207"/>
    </location>
</feature>
<sequence>MFSKKPHGDVRKSTQKVLDPKKDVLTRLKHLRIVIENAEPAELKHLFEQNYSHIYYVFFENFITIEVNLKQKGHKSQREELDSILFIFEKLLHTGNSLKIRREGVRLFLLWMQALQHNALREQLWIFACLIPGFPAPQSELGPRTLDNLISPPLNLQERDKSQEDLTGYFLEALLKYMAKSLEWKCKENHEKGFAFLFANFKKYYLPHIFPNFSKETSLYSPILEVPPTRPKPYYIVVKRDPETNEALYCTKENFLNARVIFIRWLVSFWLEPRSNTGTHIPGMEGENRAAAGLAARGEDGGPRPDGLDGGASGEPEQSHSNTSTLTEREPSSSSLCSMDEEHLTDIEVVRRVLCSSRTNVNFITEIFRQAFLLPMCEAAAMRKVVRVYQEWISQQDKPVFMREPEEDRFTGQLDSTHEQRTDKEEEDIGLTVSVHNRNPNWSRNSGSKSSDSEVLEYNVHAGVQATLQVFITNSANVFLLEAANELKTLLEEHVDMCKRVLNIYRSLTLIVAWIKGNLNVYISRELWDDLLSVLSSLTCWEELVTEWSLTMETLTKVLARNLYSLDLNELPLDKLSEQKQKKHKGKGGAHECQKITVDRSFSKGWSRDPPGQAAAMRQRSATTAGSPGIEKARSIVRQKTVDLEEPPIVQRGPRIRHCSQSEETPSSEVFSASGELEQPPLPRSSSASDIMEPFIAERVKGALPVSDSPSHSSHFTTTTSESPHSSLTPHQLSDPHQPPDSQASLEVGESIYDHLCQMPGQQPPFIPDWSCPAAASANQIEGEGEEDVFSAFREFCSKEEVKVEAGADNRQVQFGGSGDWALEWDKEMEQSAKSLYECLEECDWDLSVSTQPAEGSKVTQLHRQNATDRVSESELSPQASQVVPRPKLSHLDPKKRHSGGVHVSFRPSTESVQFHNPLDPKEAHWKARLRRLGHFSSHSVGASGASAKGVGEGVTCCEAVERERGSISGVRRGRLGRPTLRPRGSRSRSQESGCSPSRQQQVALLGGVYKSMVHALSKPKAQAASPQRHSKAPATEAHLKDLYAHVMGYFGRKTSANKDELTPKMRPMSNDAGSSNPNNATRPADDPGVPSEWTSPASASGSDLISSDSQSDSFNAFQYDNKFENFSFPPETCALASVDQDSLGGAGQTAEEQELSSLTTLHIDSETSSLSQHGLSADTVTITGSESASPMHSLGGSRSQTPSPATLTAEHVQHKDLQLDEKMHHSVLQTPDDLETSEFPTEDCSVMAGGTLTGWHADVATVMWRRMLGILGDVNSIKDPEIHAQVFDYLCELWQNLAKGKLHAYKLICKIMKRRQDVSPNSDFLTHFYNIMHCGLLHQDQDIVNTIIKHCSPRFFSIGLPGATMLILDFIVAASRVTACSSLNAPRVEAQILLGSLVCLPNLYSELPALHPTTADILMTKFTDVKEHIIKHILTSARDEPSAPARCVALCSLGIWLCEELVHGTQHPQIKEALNVICVTLKFSNKTVALVASDILHLLINYVDELQKFPPDTPKKIVEVLIATITYLLPATESSPHELDKRLVVSLLLCLLDWVMALPPKTLLQPVLHGCVYGAQSFSNPSYFPIHLSDLSSPDYDPFLLLENLKEPEPLHSPDSERSSKLQPVTEVRSRIQQGLISIAARTVISHLVNHLGHYPMSGGPATLTSQVCENQDNPYSESADLTPELFDAPNLQFFVLNGTTLLSYLQIRAEDGLPGGGMSAGLTTTSACVRVIVRDISGKHSWDSAVLYGPPHCITPSQTLHLYSSSNQAGGGRERGRDEDSLERGSQEEPEDGAFQENEEDLDENEVEVKEDRGEEELEEEDEEEEAGLELMAPQAKRRCREVIPSWDSLQDGEDSLDEMLQYLGYSSPECLQRTGAPLNIPAPPPTCVSEKQENDVINAILKQCAEEHDFTMHRGNDLNMRAVVQQEPSPQRPQSAFYYCKLLLNILGMNSWEKRNSFHLLKKNEKLLRELKNLDSRHRETHKIAVFYVAEGQEDKHSILSNTAGSQAYEDFVSGLGWEVNLTSHCGFMGGLQRNKSTGLTMPYFATSTVEVMFHVSTRMPPDSDDSLTKKLLCFEFSPAVWLCSSCAAENVTVIKYDKRTSSRLLVLLQIKQCTQMYFGLCFKSAHLKYIFYVFSLSIQLRHLGNDEVHIVWSEHSRDYRRGIIPTEFGDVLIIIYPMKNHMYSIQIIKKPEVPFFGPLFDGAIVDGNILPTVVRATAINASRALKSLIPLYQNLYPFPRL</sequence>
<dbReference type="PROSITE" id="PS50085">
    <property type="entry name" value="RAPGAP"/>
    <property type="match status" value="1"/>
</dbReference>
<keyword evidence="2" id="KW-0597">Phosphoprotein</keyword>
<feature type="compositionally biased region" description="Low complexity" evidence="3">
    <location>
        <begin position="705"/>
        <end position="731"/>
    </location>
</feature>
<feature type="compositionally biased region" description="Low complexity" evidence="3">
    <location>
        <begin position="1096"/>
        <end position="1110"/>
    </location>
</feature>
<feature type="region of interest" description="Disordered" evidence="3">
    <location>
        <begin position="1056"/>
        <end position="1110"/>
    </location>
</feature>
<dbReference type="InterPro" id="IPR046859">
    <property type="entry name" value="RGPA/RALGAPB_N"/>
</dbReference>
<protein>
    <submittedName>
        <fullName evidence="5">Ral GTPase-activating protein subunit alpha-1</fullName>
    </submittedName>
</protein>
<feature type="domain" description="Rap-GAP" evidence="4">
    <location>
        <begin position="1974"/>
        <end position="2245"/>
    </location>
</feature>
<evidence type="ECO:0000256" key="1">
    <source>
        <dbReference type="ARBA" id="ARBA00022468"/>
    </source>
</evidence>
<proteinExistence type="predicted"/>
<comment type="caution">
    <text evidence="5">The sequence shown here is derived from an EMBL/GenBank/DDBJ whole genome shotgun (WGS) entry which is preliminary data.</text>
</comment>
<feature type="region of interest" description="Disordered" evidence="3">
    <location>
        <begin position="969"/>
        <end position="1001"/>
    </location>
</feature>
<dbReference type="InterPro" id="IPR035974">
    <property type="entry name" value="Rap/Ran-GAP_sf"/>
</dbReference>
<dbReference type="PANTHER" id="PTHR10063">
    <property type="entry name" value="TUBERIN"/>
    <property type="match status" value="1"/>
</dbReference>
<feature type="compositionally biased region" description="Acidic residues" evidence="3">
    <location>
        <begin position="1816"/>
        <end position="1830"/>
    </location>
</feature>
<feature type="compositionally biased region" description="Polar residues" evidence="3">
    <location>
        <begin position="991"/>
        <end position="1001"/>
    </location>
</feature>
<dbReference type="SUPFAM" id="SSF48371">
    <property type="entry name" value="ARM repeat"/>
    <property type="match status" value="1"/>
</dbReference>
<feature type="region of interest" description="Disordered" evidence="3">
    <location>
        <begin position="1186"/>
        <end position="1212"/>
    </location>
</feature>
<dbReference type="EMBL" id="JACTAM010000017">
    <property type="protein sequence ID" value="KAI2654191.1"/>
    <property type="molecule type" value="Genomic_DNA"/>
</dbReference>
<feature type="compositionally biased region" description="Acidic residues" evidence="3">
    <location>
        <begin position="1790"/>
        <end position="1808"/>
    </location>
</feature>
<keyword evidence="1" id="KW-0343">GTPase activation</keyword>
<dbReference type="Pfam" id="PF20412">
    <property type="entry name" value="RALGAPB_N"/>
    <property type="match status" value="1"/>
</dbReference>
<feature type="compositionally biased region" description="Basic and acidic residues" evidence="3">
    <location>
        <begin position="297"/>
        <end position="307"/>
    </location>
</feature>
<feature type="compositionally biased region" description="Basic and acidic residues" evidence="3">
    <location>
        <begin position="1774"/>
        <end position="1789"/>
    </location>
</feature>
<evidence type="ECO:0000259" key="4">
    <source>
        <dbReference type="PROSITE" id="PS50085"/>
    </source>
</evidence>
<feature type="compositionally biased region" description="Polar residues" evidence="3">
    <location>
        <begin position="319"/>
        <end position="337"/>
    </location>
</feature>
<dbReference type="SUPFAM" id="SSF111347">
    <property type="entry name" value="Rap/Ran-GAP"/>
    <property type="match status" value="1"/>
</dbReference>
<evidence type="ECO:0000256" key="3">
    <source>
        <dbReference type="SAM" id="MobiDB-lite"/>
    </source>
</evidence>
<dbReference type="Pfam" id="PF02145">
    <property type="entry name" value="Rap_GAP"/>
    <property type="match status" value="2"/>
</dbReference>
<keyword evidence="6" id="KW-1185">Reference proteome</keyword>
<reference evidence="5 6" key="1">
    <citation type="submission" date="2022-01" db="EMBL/GenBank/DDBJ databases">
        <title>A high-quality chromosome-level genome assembly of rohu carp, Labeo rohita.</title>
        <authorList>
            <person name="Arick M.A. II"/>
            <person name="Hsu C.-Y."/>
            <person name="Magbanua Z."/>
            <person name="Pechanova O."/>
            <person name="Grover C."/>
            <person name="Miller E."/>
            <person name="Thrash A."/>
            <person name="Ezzel L."/>
            <person name="Alam S."/>
            <person name="Benzie J."/>
            <person name="Hamilton M."/>
            <person name="Karsi A."/>
            <person name="Lawrence M.L."/>
            <person name="Peterson D.G."/>
        </authorList>
    </citation>
    <scope>NUCLEOTIDE SEQUENCE [LARGE SCALE GENOMIC DNA]</scope>
    <source>
        <strain evidence="6">BAU-BD-2019</strain>
        <tissue evidence="5">Blood</tissue>
    </source>
</reference>
<feature type="region of interest" description="Disordered" evidence="3">
    <location>
        <begin position="295"/>
        <end position="339"/>
    </location>
</feature>
<evidence type="ECO:0000313" key="6">
    <source>
        <dbReference type="Proteomes" id="UP000830375"/>
    </source>
</evidence>
<dbReference type="InterPro" id="IPR000331">
    <property type="entry name" value="Rap/Ran_GAP_dom"/>
</dbReference>
<feature type="region of interest" description="Disordered" evidence="3">
    <location>
        <begin position="704"/>
        <end position="744"/>
    </location>
</feature>
<dbReference type="InterPro" id="IPR027107">
    <property type="entry name" value="Tuberin/Ral-act_asu"/>
</dbReference>